<dbReference type="InterPro" id="IPR052701">
    <property type="entry name" value="GAG_Ulvan_Degrading_Sulfatases"/>
</dbReference>
<dbReference type="PANTHER" id="PTHR43751:SF3">
    <property type="entry name" value="SULFATASE N-TERMINAL DOMAIN-CONTAINING PROTEIN"/>
    <property type="match status" value="1"/>
</dbReference>
<accession>X1TJE0</accession>
<dbReference type="EMBL" id="BARW01025146">
    <property type="protein sequence ID" value="GAJ05399.1"/>
    <property type="molecule type" value="Genomic_DNA"/>
</dbReference>
<dbReference type="InterPro" id="IPR000917">
    <property type="entry name" value="Sulfatase_N"/>
</dbReference>
<dbReference type="Gene3D" id="3.40.720.10">
    <property type="entry name" value="Alkaline Phosphatase, subunit A"/>
    <property type="match status" value="1"/>
</dbReference>
<dbReference type="SUPFAM" id="SSF53649">
    <property type="entry name" value="Alkaline phosphatase-like"/>
    <property type="match status" value="1"/>
</dbReference>
<dbReference type="InterPro" id="IPR017850">
    <property type="entry name" value="Alkaline_phosphatase_core_sf"/>
</dbReference>
<organism evidence="2">
    <name type="scientific">marine sediment metagenome</name>
    <dbReference type="NCBI Taxonomy" id="412755"/>
    <lineage>
        <taxon>unclassified sequences</taxon>
        <taxon>metagenomes</taxon>
        <taxon>ecological metagenomes</taxon>
    </lineage>
</organism>
<sequence>MKKPHILLISLETIRRDHLRCHGYPRDLAPHLDRLARNGVACTHAIANSGWTLPQNITLHTGLYPLTHDLTLLRDQHPLFPENTTLAEHLRAGGYRTFAGVNKGNPYSAHAEYGFDRGFDEHLAGAD</sequence>
<evidence type="ECO:0000313" key="2">
    <source>
        <dbReference type="EMBL" id="GAJ05399.1"/>
    </source>
</evidence>
<comment type="caution">
    <text evidence="2">The sequence shown here is derived from an EMBL/GenBank/DDBJ whole genome shotgun (WGS) entry which is preliminary data.</text>
</comment>
<gene>
    <name evidence="2" type="ORF">S12H4_41289</name>
</gene>
<reference evidence="2" key="1">
    <citation type="journal article" date="2014" name="Front. Microbiol.">
        <title>High frequency of phylogenetically diverse reductive dehalogenase-homologous genes in deep subseafloor sedimentary metagenomes.</title>
        <authorList>
            <person name="Kawai M."/>
            <person name="Futagami T."/>
            <person name="Toyoda A."/>
            <person name="Takaki Y."/>
            <person name="Nishi S."/>
            <person name="Hori S."/>
            <person name="Arai W."/>
            <person name="Tsubouchi T."/>
            <person name="Morono Y."/>
            <person name="Uchiyama I."/>
            <person name="Ito T."/>
            <person name="Fujiyama A."/>
            <person name="Inagaki F."/>
            <person name="Takami H."/>
        </authorList>
    </citation>
    <scope>NUCLEOTIDE SEQUENCE</scope>
    <source>
        <strain evidence="2">Expedition CK06-06</strain>
    </source>
</reference>
<name>X1TJE0_9ZZZZ</name>
<feature type="non-terminal residue" evidence="2">
    <location>
        <position position="127"/>
    </location>
</feature>
<feature type="domain" description="Sulfatase N-terminal" evidence="1">
    <location>
        <begin position="4"/>
        <end position="121"/>
    </location>
</feature>
<dbReference type="AlphaFoldDB" id="X1TJE0"/>
<evidence type="ECO:0000259" key="1">
    <source>
        <dbReference type="Pfam" id="PF00884"/>
    </source>
</evidence>
<protein>
    <recommendedName>
        <fullName evidence="1">Sulfatase N-terminal domain-containing protein</fullName>
    </recommendedName>
</protein>
<dbReference type="Pfam" id="PF00884">
    <property type="entry name" value="Sulfatase"/>
    <property type="match status" value="1"/>
</dbReference>
<dbReference type="PANTHER" id="PTHR43751">
    <property type="entry name" value="SULFATASE"/>
    <property type="match status" value="1"/>
</dbReference>
<proteinExistence type="predicted"/>